<evidence type="ECO:0000256" key="1">
    <source>
        <dbReference type="ARBA" id="ARBA00022679"/>
    </source>
</evidence>
<dbReference type="SUPFAM" id="SSF55205">
    <property type="entry name" value="EPT/RTPC-like"/>
    <property type="match status" value="1"/>
</dbReference>
<dbReference type="GO" id="GO:0005886">
    <property type="term" value="C:plasma membrane"/>
    <property type="evidence" value="ECO:0007669"/>
    <property type="project" value="TreeGrafter"/>
</dbReference>
<dbReference type="Gene3D" id="3.40.50.720">
    <property type="entry name" value="NAD(P)-binding Rossmann-like Domain"/>
    <property type="match status" value="1"/>
</dbReference>
<comment type="similarity">
    <text evidence="2">Belongs to the saccharopine dehydrogenase family.</text>
</comment>
<dbReference type="AlphaFoldDB" id="A0A5C7ICZ2"/>
<dbReference type="InterPro" id="IPR036968">
    <property type="entry name" value="Enolpyruvate_Tfrase_sf"/>
</dbReference>
<evidence type="ECO:0008006" key="7">
    <source>
        <dbReference type="Google" id="ProtNLM"/>
    </source>
</evidence>
<keyword evidence="1" id="KW-0808">Transferase</keyword>
<dbReference type="Pfam" id="PF00275">
    <property type="entry name" value="EPSP_synthase"/>
    <property type="match status" value="1"/>
</dbReference>
<feature type="domain" description="Enolpyruvate transferase" evidence="3">
    <location>
        <begin position="1"/>
        <end position="292"/>
    </location>
</feature>
<dbReference type="InterPro" id="IPR001986">
    <property type="entry name" value="Enolpyruvate_Tfrase_dom"/>
</dbReference>
<dbReference type="GO" id="GO:0009247">
    <property type="term" value="P:glycolipid biosynthetic process"/>
    <property type="evidence" value="ECO:0007669"/>
    <property type="project" value="TreeGrafter"/>
</dbReference>
<dbReference type="InterPro" id="IPR013792">
    <property type="entry name" value="RNA3'P_cycl/enolpyr_Trfase_a/b"/>
</dbReference>
<dbReference type="Proteomes" id="UP000323000">
    <property type="component" value="Chromosome 3"/>
</dbReference>
<organism evidence="5 6">
    <name type="scientific">Acer yangbiense</name>
    <dbReference type="NCBI Taxonomy" id="1000413"/>
    <lineage>
        <taxon>Eukaryota</taxon>
        <taxon>Viridiplantae</taxon>
        <taxon>Streptophyta</taxon>
        <taxon>Embryophyta</taxon>
        <taxon>Tracheophyta</taxon>
        <taxon>Spermatophyta</taxon>
        <taxon>Magnoliopsida</taxon>
        <taxon>eudicotyledons</taxon>
        <taxon>Gunneridae</taxon>
        <taxon>Pentapetalae</taxon>
        <taxon>rosids</taxon>
        <taxon>malvids</taxon>
        <taxon>Sapindales</taxon>
        <taxon>Sapindaceae</taxon>
        <taxon>Hippocastanoideae</taxon>
        <taxon>Acereae</taxon>
        <taxon>Acer</taxon>
    </lineage>
</organism>
<reference evidence="6" key="1">
    <citation type="journal article" date="2019" name="Gigascience">
        <title>De novo genome assembly of the endangered Acer yangbiense, a plant species with extremely small populations endemic to Yunnan Province, China.</title>
        <authorList>
            <person name="Yang J."/>
            <person name="Wariss H.M."/>
            <person name="Tao L."/>
            <person name="Zhang R."/>
            <person name="Yun Q."/>
            <person name="Hollingsworth P."/>
            <person name="Dao Z."/>
            <person name="Luo G."/>
            <person name="Guo H."/>
            <person name="Ma Y."/>
            <person name="Sun W."/>
        </authorList>
    </citation>
    <scope>NUCLEOTIDE SEQUENCE [LARGE SCALE GENOMIC DNA]</scope>
    <source>
        <strain evidence="6">cv. Malutang</strain>
    </source>
</reference>
<evidence type="ECO:0000313" key="5">
    <source>
        <dbReference type="EMBL" id="TXG66749.1"/>
    </source>
</evidence>
<gene>
    <name evidence="5" type="ORF">EZV62_008024</name>
</gene>
<dbReference type="PANTHER" id="PTHR12286:SF5">
    <property type="entry name" value="SACCHAROPINE DEHYDROGENASE-LIKE OXIDOREDUCTASE"/>
    <property type="match status" value="1"/>
</dbReference>
<accession>A0A5C7ICZ2</accession>
<evidence type="ECO:0000313" key="6">
    <source>
        <dbReference type="Proteomes" id="UP000323000"/>
    </source>
</evidence>
<dbReference type="EMBL" id="VAHF01000003">
    <property type="protein sequence ID" value="TXG66749.1"/>
    <property type="molecule type" value="Genomic_DNA"/>
</dbReference>
<dbReference type="InterPro" id="IPR005097">
    <property type="entry name" value="Sacchrp_dh_NADP-bd"/>
</dbReference>
<dbReference type="GO" id="GO:0005739">
    <property type="term" value="C:mitochondrion"/>
    <property type="evidence" value="ECO:0007669"/>
    <property type="project" value="TreeGrafter"/>
</dbReference>
<comment type="caution">
    <text evidence="5">The sequence shown here is derived from an EMBL/GenBank/DDBJ whole genome shotgun (WGS) entry which is preliminary data.</text>
</comment>
<dbReference type="SUPFAM" id="SSF51735">
    <property type="entry name" value="NAD(P)-binding Rossmann-fold domains"/>
    <property type="match status" value="1"/>
</dbReference>
<dbReference type="GO" id="GO:0016765">
    <property type="term" value="F:transferase activity, transferring alkyl or aryl (other than methyl) groups"/>
    <property type="evidence" value="ECO:0007669"/>
    <property type="project" value="InterPro"/>
</dbReference>
<dbReference type="GO" id="GO:0005811">
    <property type="term" value="C:lipid droplet"/>
    <property type="evidence" value="ECO:0007669"/>
    <property type="project" value="TreeGrafter"/>
</dbReference>
<dbReference type="InterPro" id="IPR036291">
    <property type="entry name" value="NAD(P)-bd_dom_sf"/>
</dbReference>
<keyword evidence="6" id="KW-1185">Reference proteome</keyword>
<evidence type="ECO:0000256" key="2">
    <source>
        <dbReference type="ARBA" id="ARBA00038048"/>
    </source>
</evidence>
<proteinExistence type="inferred from homology"/>
<evidence type="ECO:0000259" key="4">
    <source>
        <dbReference type="Pfam" id="PF03435"/>
    </source>
</evidence>
<dbReference type="Pfam" id="PF03435">
    <property type="entry name" value="Sacchrp_dh_NADP"/>
    <property type="match status" value="1"/>
</dbReference>
<dbReference type="PANTHER" id="PTHR12286">
    <property type="entry name" value="SACCHAROPINE DEHYDROGENASE-LIKE OXIDOREDUCTASE"/>
    <property type="match status" value="1"/>
</dbReference>
<name>A0A5C7ICZ2_9ROSI</name>
<dbReference type="FunFam" id="3.40.50.720:FF:000455">
    <property type="entry name" value="Putative mitochondrial saccharopine dehydrogenase-like oxidoreductase"/>
    <property type="match status" value="1"/>
</dbReference>
<dbReference type="InterPro" id="IPR051276">
    <property type="entry name" value="Saccharopine_DH-like_oxidrdct"/>
</dbReference>
<dbReference type="Gene3D" id="3.65.10.10">
    <property type="entry name" value="Enolpyruvate transferase domain"/>
    <property type="match status" value="2"/>
</dbReference>
<evidence type="ECO:0000259" key="3">
    <source>
        <dbReference type="Pfam" id="PF00275"/>
    </source>
</evidence>
<feature type="domain" description="Saccharopine dehydrogenase NADP binding" evidence="4">
    <location>
        <begin position="327"/>
        <end position="459"/>
    </location>
</feature>
<dbReference type="OrthoDB" id="10268090at2759"/>
<sequence>MLSILRSLGAKVEVDIGSGQILVSTDSVRSVEPCLEEMKKTRGGFFVIGPLLTRFGEAAVGLPGGCDIGERPVDLYICRFRALGAVAELRDGKMFAHAANGRGLVGGTFHLDLPSVGATEALMMAAYMADGVTTLSNVAKEPEVIDLARFLNDSGACVYGAGTDKLLIKGKCHLHGSEYVVPPDRIEAGTFMLAAAITRSCISMSPIIPSQLACLIDKLKIAGCKITQFNHDTLEVSAMPANVGDHMQGFDIKTGPFPGFPTDLQPRKMALLTTCRGSNIVEESVFEKRMSHENCKSLEQTFGVCGSTALVSGGEKGAVTRRLYDMIILGASGFTGKYVVREALKVLDSPSSPIKTLALAGRNPTKLAQTLQWAANPTPPPPLPILTADTTDPMSLQQLCSKTSLILNCVGPFRLFAEPVVAACAHSGCNYLDICGEPEFMERMEAKYHEQAMETGCLVVSGCGFDSIPAELGLMFNSRQWVTPSAPNRVEAYVSLESDSRIVGNFATYESAVLGVANAQNLQKLRRSRPKRARPLIPGPPPPKGPMIEFQEKIGLWAVKLPSADSTIIRRTLSILAENPHGLPGMNESPQQIEKRKAFWSTVKPAHFGEKIGSKSLLGIYKFITIGKLIVLLSGTAFGRWFLLKYPSIFSIGYFRKNGPSEEEVKSASFKMWFVGHGFSDSSRENVKPDMEIITRVTGPEIGYVATPIILLQCAIIVSSQRQNLPKGGVYTPGIIFGSTDLQKRLHNNGISFHVISKTTLLP</sequence>
<protein>
    <recommendedName>
        <fullName evidence="7">Saccharopine dehydrogenase NADP binding domain-containing protein</fullName>
    </recommendedName>
</protein>